<feature type="transmembrane region" description="Helical" evidence="8">
    <location>
        <begin position="70"/>
        <end position="89"/>
    </location>
</feature>
<dbReference type="PANTHER" id="PTHR35529">
    <property type="entry name" value="MANGANESE EFFLUX PUMP MNTP-RELATED"/>
    <property type="match status" value="1"/>
</dbReference>
<name>A0ABR8YR38_9CLOT</name>
<dbReference type="Pfam" id="PF02659">
    <property type="entry name" value="Mntp"/>
    <property type="match status" value="1"/>
</dbReference>
<feature type="transmembrane region" description="Helical" evidence="8">
    <location>
        <begin position="164"/>
        <end position="181"/>
    </location>
</feature>
<dbReference type="EMBL" id="JACSQB010000037">
    <property type="protein sequence ID" value="MBD8046359.1"/>
    <property type="molecule type" value="Genomic_DNA"/>
</dbReference>
<gene>
    <name evidence="8" type="primary">mntP</name>
    <name evidence="9" type="ORF">H9637_04765</name>
</gene>
<keyword evidence="5 8" id="KW-0406">Ion transport</keyword>
<dbReference type="InterPro" id="IPR003810">
    <property type="entry name" value="Mntp/YtaF"/>
</dbReference>
<evidence type="ECO:0000256" key="2">
    <source>
        <dbReference type="ARBA" id="ARBA00022475"/>
    </source>
</evidence>
<evidence type="ECO:0000256" key="1">
    <source>
        <dbReference type="ARBA" id="ARBA00022448"/>
    </source>
</evidence>
<dbReference type="InterPro" id="IPR022929">
    <property type="entry name" value="Put_MntP"/>
</dbReference>
<proteinExistence type="inferred from homology"/>
<keyword evidence="10" id="KW-1185">Reference proteome</keyword>
<reference evidence="9 10" key="1">
    <citation type="submission" date="2020-08" db="EMBL/GenBank/DDBJ databases">
        <title>A Genomic Blueprint of the Chicken Gut Microbiome.</title>
        <authorList>
            <person name="Gilroy R."/>
            <person name="Ravi A."/>
            <person name="Getino M."/>
            <person name="Pursley I."/>
            <person name="Horton D.L."/>
            <person name="Alikhan N.-F."/>
            <person name="Baker D."/>
            <person name="Gharbi K."/>
            <person name="Hall N."/>
            <person name="Watson M."/>
            <person name="Adriaenssens E.M."/>
            <person name="Foster-Nyarko E."/>
            <person name="Jarju S."/>
            <person name="Secka A."/>
            <person name="Antonio M."/>
            <person name="Oren A."/>
            <person name="Chaudhuri R."/>
            <person name="La Ragione R.M."/>
            <person name="Hildebrand F."/>
            <person name="Pallen M.J."/>
        </authorList>
    </citation>
    <scope>NUCLEOTIDE SEQUENCE [LARGE SCALE GENOMIC DNA]</scope>
    <source>
        <strain evidence="9 10">N37</strain>
    </source>
</reference>
<evidence type="ECO:0000256" key="5">
    <source>
        <dbReference type="ARBA" id="ARBA00023065"/>
    </source>
</evidence>
<keyword evidence="6 8" id="KW-0472">Membrane</keyword>
<comment type="similarity">
    <text evidence="8">Belongs to the MntP (TC 9.B.29) family.</text>
</comment>
<keyword evidence="4 8" id="KW-1133">Transmembrane helix</keyword>
<protein>
    <recommendedName>
        <fullName evidence="8">Putative manganese efflux pump MntP</fullName>
    </recommendedName>
</protein>
<sequence length="190" mass="20672">MSIISIFFTSLALAMDAFAVSLSIGIKEKGNRIKTAITVGAYFGIFQGIMPLIGWLLGVNFSDYIIKFDHWIAFVLLTIIGGRMIYEAVKANDEDEIKYELTMKIMILLAIATSIDALAIGVSFAFLSVNIILAVALISIITFITCFFGVITGKSLSKIVGNKAEIAGGIILIFIGIKILLEHTNILNIF</sequence>
<feature type="transmembrane region" description="Helical" evidence="8">
    <location>
        <begin position="6"/>
        <end position="24"/>
    </location>
</feature>
<keyword evidence="3 8" id="KW-0812">Transmembrane</keyword>
<accession>A0ABR8YR38</accession>
<evidence type="ECO:0000256" key="8">
    <source>
        <dbReference type="HAMAP-Rule" id="MF_01521"/>
    </source>
</evidence>
<dbReference type="Proteomes" id="UP000627166">
    <property type="component" value="Unassembled WGS sequence"/>
</dbReference>
<evidence type="ECO:0000256" key="3">
    <source>
        <dbReference type="ARBA" id="ARBA00022692"/>
    </source>
</evidence>
<evidence type="ECO:0000313" key="10">
    <source>
        <dbReference type="Proteomes" id="UP000627166"/>
    </source>
</evidence>
<keyword evidence="1 8" id="KW-0813">Transport</keyword>
<organism evidence="9 10">
    <name type="scientific">Clostridium faecium</name>
    <dbReference type="NCBI Taxonomy" id="2762223"/>
    <lineage>
        <taxon>Bacteria</taxon>
        <taxon>Bacillati</taxon>
        <taxon>Bacillota</taxon>
        <taxon>Clostridia</taxon>
        <taxon>Eubacteriales</taxon>
        <taxon>Clostridiaceae</taxon>
        <taxon>Clostridium</taxon>
    </lineage>
</organism>
<evidence type="ECO:0000256" key="7">
    <source>
        <dbReference type="ARBA" id="ARBA00023211"/>
    </source>
</evidence>
<evidence type="ECO:0000256" key="4">
    <source>
        <dbReference type="ARBA" id="ARBA00022989"/>
    </source>
</evidence>
<feature type="transmembrane region" description="Helical" evidence="8">
    <location>
        <begin position="131"/>
        <end position="152"/>
    </location>
</feature>
<dbReference type="RefSeq" id="WP_191739332.1">
    <property type="nucleotide sequence ID" value="NZ_JACSQB010000037.1"/>
</dbReference>
<evidence type="ECO:0000313" key="9">
    <source>
        <dbReference type="EMBL" id="MBD8046359.1"/>
    </source>
</evidence>
<dbReference type="HAMAP" id="MF_01521">
    <property type="entry name" value="MntP_pump"/>
    <property type="match status" value="1"/>
</dbReference>
<dbReference type="PANTHER" id="PTHR35529:SF1">
    <property type="entry name" value="MANGANESE EFFLUX PUMP MNTP-RELATED"/>
    <property type="match status" value="1"/>
</dbReference>
<comment type="subcellular location">
    <subcellularLocation>
        <location evidence="8">Cell membrane</location>
        <topology evidence="8">Multi-pass membrane protein</topology>
    </subcellularLocation>
</comment>
<keyword evidence="7 8" id="KW-0464">Manganese</keyword>
<comment type="caution">
    <text evidence="9">The sequence shown here is derived from an EMBL/GenBank/DDBJ whole genome shotgun (WGS) entry which is preliminary data.</text>
</comment>
<evidence type="ECO:0000256" key="6">
    <source>
        <dbReference type="ARBA" id="ARBA00023136"/>
    </source>
</evidence>
<comment type="function">
    <text evidence="8">Probably functions as a manganese efflux pump.</text>
</comment>
<keyword evidence="2 8" id="KW-1003">Cell membrane</keyword>
<feature type="transmembrane region" description="Helical" evidence="8">
    <location>
        <begin position="101"/>
        <end position="125"/>
    </location>
</feature>
<feature type="transmembrane region" description="Helical" evidence="8">
    <location>
        <begin position="36"/>
        <end position="58"/>
    </location>
</feature>